<reference evidence="1 2" key="1">
    <citation type="journal article" date="2020" name="Front. Microbiol.">
        <title>Phenotypic and Genetic Characterization of the Cheese Ripening Yeast Geotrichum candidum.</title>
        <authorList>
            <person name="Perkins V."/>
            <person name="Vignola S."/>
            <person name="Lessard M.H."/>
            <person name="Plante P.L."/>
            <person name="Corbeil J."/>
            <person name="Dugat-Bony E."/>
            <person name="Frenette M."/>
            <person name="Labrie S."/>
        </authorList>
    </citation>
    <scope>NUCLEOTIDE SEQUENCE [LARGE SCALE GENOMIC DNA]</scope>
    <source>
        <strain evidence="1 2">LMA-1147</strain>
    </source>
</reference>
<sequence length="114" mass="13306">MILTALLELLKLKSKRRNAIVVFFITDFVLSFHFFRLDFYEISEISCLRTIHNHAKLLYPFVNKVKCFPAFLFSVSFITMISQMLLDLQLGGFDIVFNVFIKLPHLLSIGFLVK</sequence>
<gene>
    <name evidence="1" type="ORF">D0Z00_003068</name>
</gene>
<keyword evidence="2" id="KW-1185">Reference proteome</keyword>
<organism evidence="1 2">
    <name type="scientific">Geotrichum galactomycetum</name>
    <dbReference type="NCBI Taxonomy" id="27317"/>
    <lineage>
        <taxon>Eukaryota</taxon>
        <taxon>Fungi</taxon>
        <taxon>Dikarya</taxon>
        <taxon>Ascomycota</taxon>
        <taxon>Saccharomycotina</taxon>
        <taxon>Dipodascomycetes</taxon>
        <taxon>Dipodascales</taxon>
        <taxon>Dipodascaceae</taxon>
        <taxon>Geotrichum</taxon>
    </lineage>
</organism>
<evidence type="ECO:0000313" key="2">
    <source>
        <dbReference type="Proteomes" id="UP000744676"/>
    </source>
</evidence>
<dbReference type="Proteomes" id="UP000744676">
    <property type="component" value="Unassembled WGS sequence"/>
</dbReference>
<accession>A0ACB6V2K1</accession>
<evidence type="ECO:0000313" key="1">
    <source>
        <dbReference type="EMBL" id="KAF5095622.1"/>
    </source>
</evidence>
<comment type="caution">
    <text evidence="1">The sequence shown here is derived from an EMBL/GenBank/DDBJ whole genome shotgun (WGS) entry which is preliminary data.</text>
</comment>
<name>A0ACB6V2K1_9ASCO</name>
<protein>
    <submittedName>
        <fullName evidence="1">Uncharacterized protein</fullName>
    </submittedName>
</protein>
<dbReference type="EMBL" id="QVQA01000117">
    <property type="protein sequence ID" value="KAF5095622.1"/>
    <property type="molecule type" value="Genomic_DNA"/>
</dbReference>
<proteinExistence type="predicted"/>